<evidence type="ECO:0000313" key="4">
    <source>
        <dbReference type="EMBL" id="RSY89483.1"/>
    </source>
</evidence>
<evidence type="ECO:0000256" key="1">
    <source>
        <dbReference type="ARBA" id="ARBA00023125"/>
    </source>
</evidence>
<accession>A0A430G7T8</accession>
<proteinExistence type="predicted"/>
<feature type="domain" description="HTH tetR-type" evidence="3">
    <location>
        <begin position="44"/>
        <end position="104"/>
    </location>
</feature>
<feature type="DNA-binding region" description="H-T-H motif" evidence="2">
    <location>
        <begin position="67"/>
        <end position="86"/>
    </location>
</feature>
<dbReference type="InterPro" id="IPR001647">
    <property type="entry name" value="HTH_TetR"/>
</dbReference>
<gene>
    <name evidence="4" type="ORF">DAH66_02145</name>
</gene>
<dbReference type="Gene3D" id="1.10.357.10">
    <property type="entry name" value="Tetracycline Repressor, domain 2"/>
    <property type="match status" value="1"/>
</dbReference>
<protein>
    <submittedName>
        <fullName evidence="4">TetR/AcrR family transcriptional regulator</fullName>
    </submittedName>
</protein>
<dbReference type="EMBL" id="QQYZ01000002">
    <property type="protein sequence ID" value="RSY89483.1"/>
    <property type="molecule type" value="Genomic_DNA"/>
</dbReference>
<reference evidence="4 5" key="1">
    <citation type="submission" date="2018-07" db="EMBL/GenBank/DDBJ databases">
        <title>Genomic and Epidemiologic Investigation of an Indolent Hospital Outbreak.</title>
        <authorList>
            <person name="Johnson R.C."/>
            <person name="Deming C."/>
            <person name="Conlan S."/>
            <person name="Zellmer C.J."/>
            <person name="Michelin A.V."/>
            <person name="Lee-Lin S."/>
            <person name="Thomas P.J."/>
            <person name="Park M."/>
            <person name="Weingarten R.A."/>
            <person name="Less J."/>
            <person name="Dekker J.P."/>
            <person name="Frank K.M."/>
            <person name="Musser K.A."/>
            <person name="Mcquiston J.R."/>
            <person name="Henderson D.K."/>
            <person name="Lau A.F."/>
            <person name="Palmore T.N."/>
            <person name="Segre J.A."/>
        </authorList>
    </citation>
    <scope>NUCLEOTIDE SEQUENCE [LARGE SCALE GENOMIC DNA]</scope>
    <source>
        <strain evidence="4 5">SK-CDC1_0717</strain>
    </source>
</reference>
<sequence>MPQRSPGLVSSFHSVQRASRFHIMTRADALFRSSSPHALGRKGRETRQRLVDAAALLLTSTSPIDLTAMAIAAEAGTASATFYVYFRDVQDILYALSEAATEDMLAAFSKLDIFRSNARVAEDSEAFLKMLAEQWERHNAVLYYRMMEADRGDPRFTKLRGRWAEAVLSRFWELLKRAPHLEPPLDETDAYAESIVLFASIERLAAAVHREPRLTISAQRIRAAQARILTRMIAPQG</sequence>
<dbReference type="Proteomes" id="UP000287746">
    <property type="component" value="Unassembled WGS sequence"/>
</dbReference>
<organism evidence="4 5">
    <name type="scientific">Sphingomonas koreensis</name>
    <dbReference type="NCBI Taxonomy" id="93064"/>
    <lineage>
        <taxon>Bacteria</taxon>
        <taxon>Pseudomonadati</taxon>
        <taxon>Pseudomonadota</taxon>
        <taxon>Alphaproteobacteria</taxon>
        <taxon>Sphingomonadales</taxon>
        <taxon>Sphingomonadaceae</taxon>
        <taxon>Sphingomonas</taxon>
    </lineage>
</organism>
<dbReference type="InterPro" id="IPR009057">
    <property type="entry name" value="Homeodomain-like_sf"/>
</dbReference>
<name>A0A430G7T8_9SPHN</name>
<dbReference type="AlphaFoldDB" id="A0A430G7T8"/>
<evidence type="ECO:0000259" key="3">
    <source>
        <dbReference type="PROSITE" id="PS50977"/>
    </source>
</evidence>
<dbReference type="PROSITE" id="PS50977">
    <property type="entry name" value="HTH_TETR_2"/>
    <property type="match status" value="1"/>
</dbReference>
<dbReference type="GO" id="GO:0003677">
    <property type="term" value="F:DNA binding"/>
    <property type="evidence" value="ECO:0007669"/>
    <property type="project" value="UniProtKB-UniRule"/>
</dbReference>
<keyword evidence="1 2" id="KW-0238">DNA-binding</keyword>
<comment type="caution">
    <text evidence="4">The sequence shown here is derived from an EMBL/GenBank/DDBJ whole genome shotgun (WGS) entry which is preliminary data.</text>
</comment>
<dbReference type="SUPFAM" id="SSF46689">
    <property type="entry name" value="Homeodomain-like"/>
    <property type="match status" value="1"/>
</dbReference>
<evidence type="ECO:0000256" key="2">
    <source>
        <dbReference type="PROSITE-ProRule" id="PRU00335"/>
    </source>
</evidence>
<evidence type="ECO:0000313" key="5">
    <source>
        <dbReference type="Proteomes" id="UP000287746"/>
    </source>
</evidence>